<comment type="function">
    <text evidence="9">Catalyzes the ATP-dependent phosphorylation of N-acetyl-L-glutamate.</text>
</comment>
<evidence type="ECO:0000256" key="4">
    <source>
        <dbReference type="ARBA" id="ARBA00022679"/>
    </source>
</evidence>
<evidence type="ECO:0000256" key="8">
    <source>
        <dbReference type="ARBA" id="ARBA00048141"/>
    </source>
</evidence>
<evidence type="ECO:0000256" key="9">
    <source>
        <dbReference type="HAMAP-Rule" id="MF_00082"/>
    </source>
</evidence>
<dbReference type="Pfam" id="PF00696">
    <property type="entry name" value="AA_kinase"/>
    <property type="match status" value="1"/>
</dbReference>
<dbReference type="Gene3D" id="3.40.1160.10">
    <property type="entry name" value="Acetylglutamate kinase-like"/>
    <property type="match status" value="1"/>
</dbReference>
<proteinExistence type="inferred from homology"/>
<evidence type="ECO:0000256" key="2">
    <source>
        <dbReference type="ARBA" id="ARBA00022571"/>
    </source>
</evidence>
<evidence type="ECO:0000313" key="11">
    <source>
        <dbReference type="EMBL" id="SKB75087.1"/>
    </source>
</evidence>
<feature type="binding site" evidence="9">
    <location>
        <position position="160"/>
    </location>
    <ligand>
        <name>substrate</name>
    </ligand>
</feature>
<accession>A0A1T5DTH8</accession>
<dbReference type="NCBIfam" id="TIGR00761">
    <property type="entry name" value="argB"/>
    <property type="match status" value="1"/>
</dbReference>
<keyword evidence="6 9" id="KW-0418">Kinase</keyword>
<comment type="subcellular location">
    <subcellularLocation>
        <location evidence="9">Cytoplasm</location>
    </subcellularLocation>
</comment>
<dbReference type="UniPathway" id="UPA00068">
    <property type="reaction ID" value="UER00107"/>
</dbReference>
<keyword evidence="2 9" id="KW-0055">Arginine biosynthesis</keyword>
<dbReference type="GO" id="GO:0005524">
    <property type="term" value="F:ATP binding"/>
    <property type="evidence" value="ECO:0007669"/>
    <property type="project" value="UniProtKB-UniRule"/>
</dbReference>
<dbReference type="OrthoDB" id="9803155at2"/>
<keyword evidence="9" id="KW-0963">Cytoplasm</keyword>
<dbReference type="InterPro" id="IPR001048">
    <property type="entry name" value="Asp/Glu/Uridylate_kinase"/>
</dbReference>
<dbReference type="GO" id="GO:0042450">
    <property type="term" value="P:L-arginine biosynthetic process via ornithine"/>
    <property type="evidence" value="ECO:0007669"/>
    <property type="project" value="UniProtKB-UniRule"/>
</dbReference>
<evidence type="ECO:0000256" key="6">
    <source>
        <dbReference type="ARBA" id="ARBA00022777"/>
    </source>
</evidence>
<sequence length="263" mass="29160">MKEKLYIIKIGGALIDDEEALDQFLNKFSNISGKRILVHGGGKLTSTLAEKLHVPQQMVDGRRVTDAQTLDIATMVYAGKINKSIVAKLQNLDCDAMGFTGADANLIQAEKRSVEEIDFGFVGDVNRKSVNSKLIRKFLKLDLIPVFSAITHDHHGDLLNTNADSIASVLAQALSKKFDVELLFCFDKDGVLEDVNDNSTLIEALSEDDVLKLKEEKKIHKGILPKIENALLAKKNGVQKIFLINETKLQEHIIYDNQGTEIC</sequence>
<keyword evidence="12" id="KW-1185">Reference proteome</keyword>
<evidence type="ECO:0000256" key="1">
    <source>
        <dbReference type="ARBA" id="ARBA00004828"/>
    </source>
</evidence>
<evidence type="ECO:0000259" key="10">
    <source>
        <dbReference type="Pfam" id="PF00696"/>
    </source>
</evidence>
<comment type="catalytic activity">
    <reaction evidence="8 9">
        <text>N-acetyl-L-glutamate + ATP = N-acetyl-L-glutamyl 5-phosphate + ADP</text>
        <dbReference type="Rhea" id="RHEA:14629"/>
        <dbReference type="ChEBI" id="CHEBI:30616"/>
        <dbReference type="ChEBI" id="CHEBI:44337"/>
        <dbReference type="ChEBI" id="CHEBI:57936"/>
        <dbReference type="ChEBI" id="CHEBI:456216"/>
        <dbReference type="EC" id="2.7.2.8"/>
    </reaction>
</comment>
<dbReference type="EMBL" id="FUYZ01000002">
    <property type="protein sequence ID" value="SKB75087.1"/>
    <property type="molecule type" value="Genomic_DNA"/>
</dbReference>
<name>A0A1T5DTH8_9FLAO</name>
<dbReference type="PIRSF" id="PIRSF000728">
    <property type="entry name" value="NAGK"/>
    <property type="match status" value="1"/>
</dbReference>
<feature type="domain" description="Aspartate/glutamate/uridylate kinase" evidence="10">
    <location>
        <begin position="4"/>
        <end position="245"/>
    </location>
</feature>
<dbReference type="InterPro" id="IPR037528">
    <property type="entry name" value="ArgB"/>
</dbReference>
<gene>
    <name evidence="9" type="primary">argB</name>
    <name evidence="11" type="ORF">SAMN05660477_01005</name>
</gene>
<keyword evidence="7 9" id="KW-0067">ATP-binding</keyword>
<dbReference type="AlphaFoldDB" id="A0A1T5DTH8"/>
<keyword evidence="3 9" id="KW-0028">Amino-acid biosynthesis</keyword>
<keyword evidence="5 9" id="KW-0547">Nucleotide-binding</keyword>
<dbReference type="Proteomes" id="UP000191112">
    <property type="component" value="Unassembled WGS sequence"/>
</dbReference>
<dbReference type="InterPro" id="IPR004662">
    <property type="entry name" value="AcgluKinase_fam"/>
</dbReference>
<dbReference type="InterPro" id="IPR036393">
    <property type="entry name" value="AceGlu_kinase-like_sf"/>
</dbReference>
<evidence type="ECO:0000256" key="3">
    <source>
        <dbReference type="ARBA" id="ARBA00022605"/>
    </source>
</evidence>
<dbReference type="HAMAP" id="MF_00082">
    <property type="entry name" value="ArgB"/>
    <property type="match status" value="1"/>
</dbReference>
<evidence type="ECO:0000313" key="12">
    <source>
        <dbReference type="Proteomes" id="UP000191112"/>
    </source>
</evidence>
<dbReference type="GO" id="GO:0003991">
    <property type="term" value="F:acetylglutamate kinase activity"/>
    <property type="evidence" value="ECO:0007669"/>
    <property type="project" value="UniProtKB-UniRule"/>
</dbReference>
<keyword evidence="4 9" id="KW-0808">Transferase</keyword>
<dbReference type="PANTHER" id="PTHR23342">
    <property type="entry name" value="N-ACETYLGLUTAMATE SYNTHASE"/>
    <property type="match status" value="1"/>
</dbReference>
<dbReference type="EC" id="2.7.2.8" evidence="9"/>
<organism evidence="11 12">
    <name type="scientific">Soonwooa buanensis</name>
    <dbReference type="NCBI Taxonomy" id="619805"/>
    <lineage>
        <taxon>Bacteria</taxon>
        <taxon>Pseudomonadati</taxon>
        <taxon>Bacteroidota</taxon>
        <taxon>Flavobacteriia</taxon>
        <taxon>Flavobacteriales</taxon>
        <taxon>Weeksellaceae</taxon>
        <taxon>Chryseobacterium group</taxon>
        <taxon>Soonwooa</taxon>
    </lineage>
</organism>
<evidence type="ECO:0000256" key="5">
    <source>
        <dbReference type="ARBA" id="ARBA00022741"/>
    </source>
</evidence>
<feature type="binding site" evidence="9">
    <location>
        <begin position="41"/>
        <end position="42"/>
    </location>
    <ligand>
        <name>substrate</name>
    </ligand>
</feature>
<dbReference type="RefSeq" id="WP_079666274.1">
    <property type="nucleotide sequence ID" value="NZ_FUYZ01000002.1"/>
</dbReference>
<dbReference type="PANTHER" id="PTHR23342:SF0">
    <property type="entry name" value="N-ACETYLGLUTAMATE SYNTHASE, MITOCHONDRIAL"/>
    <property type="match status" value="1"/>
</dbReference>
<dbReference type="CDD" id="cd04238">
    <property type="entry name" value="AAK_NAGK-like"/>
    <property type="match status" value="1"/>
</dbReference>
<dbReference type="GO" id="GO:0005737">
    <property type="term" value="C:cytoplasm"/>
    <property type="evidence" value="ECO:0007669"/>
    <property type="project" value="UniProtKB-SubCell"/>
</dbReference>
<evidence type="ECO:0000256" key="7">
    <source>
        <dbReference type="ARBA" id="ARBA00022840"/>
    </source>
</evidence>
<protein>
    <recommendedName>
        <fullName evidence="9">Acetylglutamate kinase</fullName>
        <ecNumber evidence="9">2.7.2.8</ecNumber>
    </recommendedName>
    <alternativeName>
        <fullName evidence="9">N-acetyl-L-glutamate 5-phosphotransferase</fullName>
    </alternativeName>
    <alternativeName>
        <fullName evidence="9">NAG kinase</fullName>
        <shortName evidence="9">NAGK</shortName>
    </alternativeName>
</protein>
<feature type="binding site" evidence="9">
    <location>
        <position position="63"/>
    </location>
    <ligand>
        <name>substrate</name>
    </ligand>
</feature>
<reference evidence="11 12" key="1">
    <citation type="submission" date="2017-02" db="EMBL/GenBank/DDBJ databases">
        <authorList>
            <person name="Peterson S.W."/>
        </authorList>
    </citation>
    <scope>NUCLEOTIDE SEQUENCE [LARGE SCALE GENOMIC DNA]</scope>
    <source>
        <strain evidence="11 12">DSM 22323</strain>
    </source>
</reference>
<dbReference type="SUPFAM" id="SSF53633">
    <property type="entry name" value="Carbamate kinase-like"/>
    <property type="match status" value="1"/>
</dbReference>
<dbReference type="STRING" id="619805.SAMN05660477_01005"/>
<comment type="pathway">
    <text evidence="1 9">Amino-acid biosynthesis; L-arginine biosynthesis; N(2)-acetyl-L-ornithine from L-glutamate: step 2/4.</text>
</comment>
<feature type="site" description="Transition state stabilizer" evidence="9">
    <location>
        <position position="9"/>
    </location>
</feature>
<comment type="similarity">
    <text evidence="9">Belongs to the acetylglutamate kinase family. ArgB subfamily.</text>
</comment>
<feature type="site" description="Transition state stabilizer" evidence="9">
    <location>
        <position position="226"/>
    </location>
</feature>